<name>A0A6L9MP84_9HYPH</name>
<dbReference type="PANTHER" id="PTHR34853">
    <property type="match status" value="1"/>
</dbReference>
<dbReference type="EMBL" id="JAAAMJ010000033">
    <property type="protein sequence ID" value="NDV89248.1"/>
    <property type="molecule type" value="Genomic_DNA"/>
</dbReference>
<evidence type="ECO:0000313" key="3">
    <source>
        <dbReference type="Proteomes" id="UP000476332"/>
    </source>
</evidence>
<proteinExistence type="predicted"/>
<keyword evidence="2" id="KW-0378">Hydrolase</keyword>
<protein>
    <submittedName>
        <fullName evidence="2">Alpha/beta fold hydrolase</fullName>
    </submittedName>
</protein>
<dbReference type="SUPFAM" id="SSF53474">
    <property type="entry name" value="alpha/beta-Hydrolases"/>
    <property type="match status" value="1"/>
</dbReference>
<accession>A0A6L9MP84</accession>
<dbReference type="Pfam" id="PF12697">
    <property type="entry name" value="Abhydrolase_6"/>
    <property type="match status" value="1"/>
</dbReference>
<sequence length="364" mass="38104">MTEHVVPLGFDADAKLLVHTMPDVRGGQTPATTLLFVPKGTAPTGGWPIVAWAHGTSTPGQKTCAPSLTPELDGGLTRDGFPSDYVYQIGELLNAGYAVVAPDLEGLGAEAIGPYPYFGASSGARSLISAVKAGRLADPHLSNRYAAMGHSDGGHLALGVEAHADEASELELVGTVASVPYTSIAATADHFGEAARTATDGATASQARMMREFQGALMAVGLTAEKPAFDPRAVMGEDLARLLPEFRSLCSVKAIGTIDAAVKAKGEAFNGLKKDWASNSHMEAFLAANDPAASPDFTLRRPTLVVQGTADGFVLEPLTTAFVERLRGKGAPVTYKTYPGADHFSVIRSANADVLAFLREHFAR</sequence>
<dbReference type="InterPro" id="IPR000073">
    <property type="entry name" value="AB_hydrolase_1"/>
</dbReference>
<organism evidence="2 3">
    <name type="scientific">Aurantimonas aggregata</name>
    <dbReference type="NCBI Taxonomy" id="2047720"/>
    <lineage>
        <taxon>Bacteria</taxon>
        <taxon>Pseudomonadati</taxon>
        <taxon>Pseudomonadota</taxon>
        <taxon>Alphaproteobacteria</taxon>
        <taxon>Hyphomicrobiales</taxon>
        <taxon>Aurantimonadaceae</taxon>
        <taxon>Aurantimonas</taxon>
    </lineage>
</organism>
<dbReference type="Proteomes" id="UP000476332">
    <property type="component" value="Unassembled WGS sequence"/>
</dbReference>
<dbReference type="RefSeq" id="WP_163046103.1">
    <property type="nucleotide sequence ID" value="NZ_JAAAMJ010000033.1"/>
</dbReference>
<evidence type="ECO:0000313" key="2">
    <source>
        <dbReference type="EMBL" id="NDV89248.1"/>
    </source>
</evidence>
<dbReference type="PANTHER" id="PTHR34853:SF1">
    <property type="entry name" value="LIPASE 5"/>
    <property type="match status" value="1"/>
</dbReference>
<evidence type="ECO:0000259" key="1">
    <source>
        <dbReference type="Pfam" id="PF12697"/>
    </source>
</evidence>
<keyword evidence="3" id="KW-1185">Reference proteome</keyword>
<dbReference type="AlphaFoldDB" id="A0A6L9MP84"/>
<dbReference type="GO" id="GO:0004806">
    <property type="term" value="F:triacylglycerol lipase activity"/>
    <property type="evidence" value="ECO:0007669"/>
    <property type="project" value="InterPro"/>
</dbReference>
<reference evidence="2 3" key="1">
    <citation type="submission" date="2020-01" db="EMBL/GenBank/DDBJ databases">
        <title>Genomes of bacteria type strains.</title>
        <authorList>
            <person name="Chen J."/>
            <person name="Zhu S."/>
            <person name="Chen J."/>
        </authorList>
    </citation>
    <scope>NUCLEOTIDE SEQUENCE [LARGE SCALE GENOMIC DNA]</scope>
    <source>
        <strain evidence="2 3">KCTC 52919</strain>
    </source>
</reference>
<gene>
    <name evidence="2" type="ORF">GTW51_21535</name>
</gene>
<dbReference type="Gene3D" id="3.40.50.1820">
    <property type="entry name" value="alpha/beta hydrolase"/>
    <property type="match status" value="2"/>
</dbReference>
<comment type="caution">
    <text evidence="2">The sequence shown here is derived from an EMBL/GenBank/DDBJ whole genome shotgun (WGS) entry which is preliminary data.</text>
</comment>
<dbReference type="InterPro" id="IPR029058">
    <property type="entry name" value="AB_hydrolase_fold"/>
</dbReference>
<dbReference type="InterPro" id="IPR005152">
    <property type="entry name" value="Lipase_secreted"/>
</dbReference>
<feature type="domain" description="AB hydrolase-1" evidence="1">
    <location>
        <begin position="75"/>
        <end position="354"/>
    </location>
</feature>
<dbReference type="GO" id="GO:0016042">
    <property type="term" value="P:lipid catabolic process"/>
    <property type="evidence" value="ECO:0007669"/>
    <property type="project" value="InterPro"/>
</dbReference>
<dbReference type="PIRSF" id="PIRSF029171">
    <property type="entry name" value="Esterase_LipA"/>
    <property type="match status" value="1"/>
</dbReference>